<dbReference type="Gramene" id="Jr10_22040_p2">
    <property type="protein sequence ID" value="cds.Jr10_22040_p2"/>
    <property type="gene ID" value="Jr10_22040"/>
</dbReference>
<reference evidence="2" key="2">
    <citation type="submission" date="2020-03" db="EMBL/GenBank/DDBJ databases">
        <title>Walnut 2.0.</title>
        <authorList>
            <person name="Marrano A."/>
            <person name="Britton M."/>
            <person name="Zimin A.V."/>
            <person name="Zaini P.A."/>
            <person name="Workman R."/>
            <person name="Puiu D."/>
            <person name="Bianco L."/>
            <person name="Allen B.J."/>
            <person name="Troggio M."/>
            <person name="Leslie C.A."/>
            <person name="Timp W."/>
            <person name="Dendekar A."/>
            <person name="Salzberg S.L."/>
            <person name="Neale D.B."/>
        </authorList>
    </citation>
    <scope>NUCLEOTIDE SEQUENCE</scope>
    <source>
        <tissue evidence="2">Leaves</tissue>
    </source>
</reference>
<feature type="compositionally biased region" description="Polar residues" evidence="1">
    <location>
        <begin position="37"/>
        <end position="49"/>
    </location>
</feature>
<gene>
    <name evidence="2" type="ORF">F2P56_023130</name>
</gene>
<name>A0A833UU55_JUGRE</name>
<feature type="compositionally biased region" description="Basic and acidic residues" evidence="1">
    <location>
        <begin position="99"/>
        <end position="125"/>
    </location>
</feature>
<comment type="caution">
    <text evidence="2">The sequence shown here is derived from an EMBL/GenBank/DDBJ whole genome shotgun (WGS) entry which is preliminary data.</text>
</comment>
<organism evidence="2 3">
    <name type="scientific">Juglans regia</name>
    <name type="common">English walnut</name>
    <dbReference type="NCBI Taxonomy" id="51240"/>
    <lineage>
        <taxon>Eukaryota</taxon>
        <taxon>Viridiplantae</taxon>
        <taxon>Streptophyta</taxon>
        <taxon>Embryophyta</taxon>
        <taxon>Tracheophyta</taxon>
        <taxon>Spermatophyta</taxon>
        <taxon>Magnoliopsida</taxon>
        <taxon>eudicotyledons</taxon>
        <taxon>Gunneridae</taxon>
        <taxon>Pentapetalae</taxon>
        <taxon>rosids</taxon>
        <taxon>fabids</taxon>
        <taxon>Fagales</taxon>
        <taxon>Juglandaceae</taxon>
        <taxon>Juglans</taxon>
    </lineage>
</organism>
<feature type="compositionally biased region" description="Acidic residues" evidence="1">
    <location>
        <begin position="132"/>
        <end position="141"/>
    </location>
</feature>
<feature type="region of interest" description="Disordered" evidence="1">
    <location>
        <begin position="1"/>
        <end position="189"/>
    </location>
</feature>
<dbReference type="AlphaFoldDB" id="A0A833UU55"/>
<feature type="compositionally biased region" description="Basic and acidic residues" evidence="1">
    <location>
        <begin position="176"/>
        <end position="187"/>
    </location>
</feature>
<feature type="compositionally biased region" description="Basic and acidic residues" evidence="1">
    <location>
        <begin position="18"/>
        <end position="35"/>
    </location>
</feature>
<accession>A0A833UU55</accession>
<protein>
    <submittedName>
        <fullName evidence="2">Uncharacterized protein</fullName>
    </submittedName>
</protein>
<reference evidence="2" key="1">
    <citation type="submission" date="2015-10" db="EMBL/GenBank/DDBJ databases">
        <authorList>
            <person name="Martinez-Garcia P.J."/>
            <person name="Crepeau M.W."/>
            <person name="Puiu D."/>
            <person name="Gonzalez-Ibeas D."/>
            <person name="Whalen J."/>
            <person name="Stevens K."/>
            <person name="Paul R."/>
            <person name="Butterfield T."/>
            <person name="Britton M."/>
            <person name="Reagan R."/>
            <person name="Chakraborty S."/>
            <person name="Walawage S.L."/>
            <person name="Vasquez-Gross H.A."/>
            <person name="Cardeno C."/>
            <person name="Famula R."/>
            <person name="Pratt K."/>
            <person name="Kuruganti S."/>
            <person name="Aradhya M.K."/>
            <person name="Leslie C.A."/>
            <person name="Dandekar A.M."/>
            <person name="Salzberg S.L."/>
            <person name="Wegrzyn J.L."/>
            <person name="Langley C.H."/>
            <person name="Neale D.B."/>
        </authorList>
    </citation>
    <scope>NUCLEOTIDE SEQUENCE</scope>
    <source>
        <tissue evidence="2">Leaves</tissue>
    </source>
</reference>
<evidence type="ECO:0000313" key="3">
    <source>
        <dbReference type="Proteomes" id="UP000619265"/>
    </source>
</evidence>
<dbReference type="Proteomes" id="UP000619265">
    <property type="component" value="Unassembled WGS sequence"/>
</dbReference>
<proteinExistence type="predicted"/>
<dbReference type="EMBL" id="LIHL02000010">
    <property type="protein sequence ID" value="KAF5459150.1"/>
    <property type="molecule type" value="Genomic_DNA"/>
</dbReference>
<evidence type="ECO:0000313" key="2">
    <source>
        <dbReference type="EMBL" id="KAF5459150.1"/>
    </source>
</evidence>
<evidence type="ECO:0000256" key="1">
    <source>
        <dbReference type="SAM" id="MobiDB-lite"/>
    </source>
</evidence>
<sequence>METGSVPQQRVFHYHPRQGQEHQTTRRDIEKRRDGVQANTFGIQQNLDQDQPGGLECDSQELQHHPPRVELGLAVGGDGDAEGDGDHIEHGVGLESVLFEDKADGVDGDRHEGLEHLDEGDREVDISGIGEPEGEGVEGADGDDRPNVEVSGHGGGLLHDLEDADEEVGDGGAEGHVNHGERDREGPIVELAIQDVLVVDDDREAEGDPDHHV</sequence>